<evidence type="ECO:0000313" key="3">
    <source>
        <dbReference type="Proteomes" id="UP001229313"/>
    </source>
</evidence>
<evidence type="ECO:0000313" key="2">
    <source>
        <dbReference type="EMBL" id="WMT01407.1"/>
    </source>
</evidence>
<dbReference type="RefSeq" id="WP_309150852.1">
    <property type="nucleotide sequence ID" value="NZ_CP133568.1"/>
</dbReference>
<dbReference type="InterPro" id="IPR012433">
    <property type="entry name" value="Imm11"/>
</dbReference>
<sequence>MQSTAAETEKRQSTRHGKFYIIDTDIRGGGPGHGVVLANESKLLTPPRLIIRPEAGGFPPLAENPHLVYDPAQGSMPRDLEASLSGYWLVSKRFKEALASVDPDGFAFVPCIFTLPDGTEGPQHFLCDALRELDAVDEAKSKLRVIESADYENGKYYRLGGAVDLAFKSDVLGSAHAFRTPYSGDFVFCDWVLRDAIGGHGFTGVRFIDITQGN</sequence>
<gene>
    <name evidence="2" type="ORF">RDV84_15590</name>
</gene>
<protein>
    <submittedName>
        <fullName evidence="2">DUF1629 domain-containing protein</fullName>
    </submittedName>
</protein>
<dbReference type="Proteomes" id="UP001229313">
    <property type="component" value="Chromosome"/>
</dbReference>
<proteinExistence type="predicted"/>
<name>A0ABY9P6C5_9GAMM</name>
<feature type="domain" description="Immunity MXAN-0049 protein" evidence="1">
    <location>
        <begin position="18"/>
        <end position="211"/>
    </location>
</feature>
<organism evidence="2 3">
    <name type="scientific">Lysobacter yananisis</name>
    <dbReference type="NCBI Taxonomy" id="1003114"/>
    <lineage>
        <taxon>Bacteria</taxon>
        <taxon>Pseudomonadati</taxon>
        <taxon>Pseudomonadota</taxon>
        <taxon>Gammaproteobacteria</taxon>
        <taxon>Lysobacterales</taxon>
        <taxon>Lysobacteraceae</taxon>
        <taxon>Lysobacter</taxon>
    </lineage>
</organism>
<dbReference type="EMBL" id="CP133568">
    <property type="protein sequence ID" value="WMT01407.1"/>
    <property type="molecule type" value="Genomic_DNA"/>
</dbReference>
<dbReference type="Pfam" id="PF07791">
    <property type="entry name" value="Imm11"/>
    <property type="match status" value="1"/>
</dbReference>
<reference evidence="2 3" key="1">
    <citation type="submission" date="2023-08" db="EMBL/GenBank/DDBJ databases">
        <title>The whole genome sequence of Lysobacter yananisis.</title>
        <authorList>
            <person name="Sun H."/>
        </authorList>
    </citation>
    <scope>NUCLEOTIDE SEQUENCE [LARGE SCALE GENOMIC DNA]</scope>
    <source>
        <strain evidence="2 3">SNNU513</strain>
    </source>
</reference>
<keyword evidence="3" id="KW-1185">Reference proteome</keyword>
<accession>A0ABY9P6C5</accession>
<evidence type="ECO:0000259" key="1">
    <source>
        <dbReference type="Pfam" id="PF07791"/>
    </source>
</evidence>